<dbReference type="EC" id="2.1.1.-" evidence="2"/>
<dbReference type="CDD" id="cd02440">
    <property type="entry name" value="AdoMet_MTases"/>
    <property type="match status" value="1"/>
</dbReference>
<protein>
    <submittedName>
        <fullName evidence="2">Class I SAM-dependent methyltransferase</fullName>
        <ecNumber evidence="2">2.1.1.-</ecNumber>
    </submittedName>
</protein>
<dbReference type="PANTHER" id="PTHR45036">
    <property type="entry name" value="METHYLTRANSFERASE LIKE 7B"/>
    <property type="match status" value="1"/>
</dbReference>
<dbReference type="Proteomes" id="UP001589609">
    <property type="component" value="Unassembled WGS sequence"/>
</dbReference>
<dbReference type="Gene3D" id="3.40.50.150">
    <property type="entry name" value="Vaccinia Virus protein VP39"/>
    <property type="match status" value="1"/>
</dbReference>
<gene>
    <name evidence="2" type="ORF">ACFFMS_11115</name>
</gene>
<dbReference type="RefSeq" id="WP_379949332.1">
    <property type="nucleotide sequence ID" value="NZ_JBHMAF010000051.1"/>
</dbReference>
<dbReference type="PANTHER" id="PTHR45036:SF1">
    <property type="entry name" value="METHYLTRANSFERASE LIKE 7A"/>
    <property type="match status" value="1"/>
</dbReference>
<reference evidence="2 3" key="1">
    <citation type="submission" date="2024-09" db="EMBL/GenBank/DDBJ databases">
        <authorList>
            <person name="Sun Q."/>
            <person name="Mori K."/>
        </authorList>
    </citation>
    <scope>NUCLEOTIDE SEQUENCE [LARGE SCALE GENOMIC DNA]</scope>
    <source>
        <strain evidence="2 3">JCM 11201</strain>
    </source>
</reference>
<dbReference type="EMBL" id="JBHMAF010000051">
    <property type="protein sequence ID" value="MFB9759010.1"/>
    <property type="molecule type" value="Genomic_DNA"/>
</dbReference>
<comment type="caution">
    <text evidence="2">The sequence shown here is derived from an EMBL/GenBank/DDBJ whole genome shotgun (WGS) entry which is preliminary data.</text>
</comment>
<dbReference type="InterPro" id="IPR052356">
    <property type="entry name" value="Thiol_S-MT"/>
</dbReference>
<dbReference type="InterPro" id="IPR013216">
    <property type="entry name" value="Methyltransf_11"/>
</dbReference>
<keyword evidence="2" id="KW-0808">Transferase</keyword>
<dbReference type="Pfam" id="PF08241">
    <property type="entry name" value="Methyltransf_11"/>
    <property type="match status" value="1"/>
</dbReference>
<proteinExistence type="predicted"/>
<dbReference type="InterPro" id="IPR029063">
    <property type="entry name" value="SAM-dependent_MTases_sf"/>
</dbReference>
<dbReference type="GO" id="GO:0032259">
    <property type="term" value="P:methylation"/>
    <property type="evidence" value="ECO:0007669"/>
    <property type="project" value="UniProtKB-KW"/>
</dbReference>
<sequence length="122" mass="13847">MEPNPLMIEKSLVRAKKVDIPIEVLMAGAEELPFADNSFDSVIGTLVLCTIPNPSKALTEIRRVCKPDGNVLFFEHVRLHHPVLGRLQDWLTPIWKQFCDGCHLNRDTLELVRVAGFHINHI</sequence>
<name>A0ABV5WEM5_9BACI</name>
<organism evidence="2 3">
    <name type="scientific">Ectobacillus funiculus</name>
    <dbReference type="NCBI Taxonomy" id="137993"/>
    <lineage>
        <taxon>Bacteria</taxon>
        <taxon>Bacillati</taxon>
        <taxon>Bacillota</taxon>
        <taxon>Bacilli</taxon>
        <taxon>Bacillales</taxon>
        <taxon>Bacillaceae</taxon>
        <taxon>Ectobacillus</taxon>
    </lineage>
</organism>
<dbReference type="SUPFAM" id="SSF53335">
    <property type="entry name" value="S-adenosyl-L-methionine-dependent methyltransferases"/>
    <property type="match status" value="1"/>
</dbReference>
<keyword evidence="3" id="KW-1185">Reference proteome</keyword>
<dbReference type="GO" id="GO:0008168">
    <property type="term" value="F:methyltransferase activity"/>
    <property type="evidence" value="ECO:0007669"/>
    <property type="project" value="UniProtKB-KW"/>
</dbReference>
<evidence type="ECO:0000313" key="2">
    <source>
        <dbReference type="EMBL" id="MFB9759010.1"/>
    </source>
</evidence>
<feature type="domain" description="Methyltransferase type 11" evidence="1">
    <location>
        <begin position="2"/>
        <end position="73"/>
    </location>
</feature>
<accession>A0ABV5WEM5</accession>
<evidence type="ECO:0000313" key="3">
    <source>
        <dbReference type="Proteomes" id="UP001589609"/>
    </source>
</evidence>
<evidence type="ECO:0000259" key="1">
    <source>
        <dbReference type="Pfam" id="PF08241"/>
    </source>
</evidence>
<keyword evidence="2" id="KW-0489">Methyltransferase</keyword>